<dbReference type="PROSITE" id="PS51257">
    <property type="entry name" value="PROKAR_LIPOPROTEIN"/>
    <property type="match status" value="1"/>
</dbReference>
<comment type="subcellular location">
    <subcellularLocation>
        <location evidence="1">Cell membrane</location>
        <topology evidence="1">Multi-pass membrane protein</topology>
    </subcellularLocation>
</comment>
<dbReference type="InterPro" id="IPR036259">
    <property type="entry name" value="MFS_trans_sf"/>
</dbReference>
<keyword evidence="6 7" id="KW-0472">Membrane</keyword>
<evidence type="ECO:0000256" key="5">
    <source>
        <dbReference type="ARBA" id="ARBA00022989"/>
    </source>
</evidence>
<accession>A0A7G5N228</accession>
<dbReference type="AlphaFoldDB" id="A0A7G5N228"/>
<comment type="similarity">
    <text evidence="2">Belongs to the major facilitator superfamily. MFSD6 family.</text>
</comment>
<proteinExistence type="inferred from homology"/>
<dbReference type="PANTHER" id="PTHR16172">
    <property type="entry name" value="MAJOR FACILITATOR SUPERFAMILY DOMAIN-CONTAINING PROTEIN 6-LIKE"/>
    <property type="match status" value="1"/>
</dbReference>
<organism evidence="9 10">
    <name type="scientific">Blautia producta</name>
    <dbReference type="NCBI Taxonomy" id="33035"/>
    <lineage>
        <taxon>Bacteria</taxon>
        <taxon>Bacillati</taxon>
        <taxon>Bacillota</taxon>
        <taxon>Clostridia</taxon>
        <taxon>Lachnospirales</taxon>
        <taxon>Lachnospiraceae</taxon>
        <taxon>Blautia</taxon>
    </lineage>
</organism>
<keyword evidence="4 7" id="KW-0812">Transmembrane</keyword>
<feature type="transmembrane region" description="Helical" evidence="7">
    <location>
        <begin position="114"/>
        <end position="136"/>
    </location>
</feature>
<evidence type="ECO:0000259" key="8">
    <source>
        <dbReference type="PROSITE" id="PS50850"/>
    </source>
</evidence>
<keyword evidence="5 7" id="KW-1133">Transmembrane helix</keyword>
<dbReference type="EMBL" id="CP039126">
    <property type="protein sequence ID" value="QMW80921.1"/>
    <property type="molecule type" value="Genomic_DNA"/>
</dbReference>
<feature type="transmembrane region" description="Helical" evidence="7">
    <location>
        <begin position="223"/>
        <end position="245"/>
    </location>
</feature>
<evidence type="ECO:0000256" key="3">
    <source>
        <dbReference type="ARBA" id="ARBA00022448"/>
    </source>
</evidence>
<feature type="transmembrane region" description="Helical" evidence="7">
    <location>
        <begin position="312"/>
        <end position="333"/>
    </location>
</feature>
<gene>
    <name evidence="9" type="ORF">E5259_26930</name>
</gene>
<feature type="transmembrane region" description="Helical" evidence="7">
    <location>
        <begin position="21"/>
        <end position="47"/>
    </location>
</feature>
<dbReference type="InterPro" id="IPR051717">
    <property type="entry name" value="MFS_MFSD6"/>
</dbReference>
<feature type="transmembrane region" description="Helical" evidence="7">
    <location>
        <begin position="89"/>
        <end position="108"/>
    </location>
</feature>
<evidence type="ECO:0000256" key="1">
    <source>
        <dbReference type="ARBA" id="ARBA00004651"/>
    </source>
</evidence>
<dbReference type="InterPro" id="IPR024989">
    <property type="entry name" value="MFS_assoc_dom"/>
</dbReference>
<feature type="transmembrane region" description="Helical" evidence="7">
    <location>
        <begin position="257"/>
        <end position="276"/>
    </location>
</feature>
<name>A0A7G5N228_9FIRM</name>
<keyword evidence="3" id="KW-0813">Transport</keyword>
<dbReference type="Proteomes" id="UP000515789">
    <property type="component" value="Chromosome"/>
</dbReference>
<evidence type="ECO:0000256" key="4">
    <source>
        <dbReference type="ARBA" id="ARBA00022692"/>
    </source>
</evidence>
<evidence type="ECO:0000256" key="6">
    <source>
        <dbReference type="ARBA" id="ARBA00023136"/>
    </source>
</evidence>
<evidence type="ECO:0000313" key="9">
    <source>
        <dbReference type="EMBL" id="QMW80921.1"/>
    </source>
</evidence>
<evidence type="ECO:0000256" key="7">
    <source>
        <dbReference type="SAM" id="Phobius"/>
    </source>
</evidence>
<protein>
    <submittedName>
        <fullName evidence="9">MFS transporter</fullName>
    </submittedName>
</protein>
<feature type="transmembrane region" description="Helical" evidence="7">
    <location>
        <begin position="53"/>
        <end position="77"/>
    </location>
</feature>
<feature type="transmembrane region" description="Helical" evidence="7">
    <location>
        <begin position="148"/>
        <end position="169"/>
    </location>
</feature>
<evidence type="ECO:0000256" key="2">
    <source>
        <dbReference type="ARBA" id="ARBA00005241"/>
    </source>
</evidence>
<sequence length="429" mass="47078">MHDIRKDKEEMRRIKSVQVRHQYTLLQCFYWVSSCAIMGFATVFLQYKGLSNTLVGMSVGGAAFISIWMQPFLAGLVGKVRGLSLKKMILLIILAVTSGYLVLGTVPLPKMAIVGLYLVLNTLYNSITPLITAMGMEYMNQGYEVNFCISRGLGSVSYAVSAVVLGQLVEHFFPGILTFVFAGMELLLFAVVVSMQEPESSAVKEEQEPSSSVIEILKGNRPLLLFVAGFGICYMTSSILGTYMINIVRELGGTDGTFGIAAFFCAASEMPAMFLCNYLIRKVSCKKLLKLSSVFFVLRPLVIFLAPNLAVAFLGFALQSLSFGIFTPVSVFFINQELKEKDRVVGQTIFGMVTVGVGSCVGNLAGGFLMDRIGLKTTLGLCVIFAAVGFLITQRVKVEDAGPRRRILQIEDNRAENKDHQRERGKDEG</sequence>
<feature type="domain" description="Major facilitator superfamily (MFS) profile" evidence="8">
    <location>
        <begin position="222"/>
        <end position="429"/>
    </location>
</feature>
<dbReference type="Gene3D" id="1.20.1250.20">
    <property type="entry name" value="MFS general substrate transporter like domains"/>
    <property type="match status" value="2"/>
</dbReference>
<reference evidence="9 10" key="1">
    <citation type="submission" date="2019-04" db="EMBL/GenBank/DDBJ databases">
        <authorList>
            <person name="Schori C."/>
            <person name="Ahrens C."/>
        </authorList>
    </citation>
    <scope>NUCLEOTIDE SEQUENCE [LARGE SCALE GENOMIC DNA]</scope>
    <source>
        <strain evidence="9 10">DSM 2950</strain>
    </source>
</reference>
<dbReference type="InterPro" id="IPR020846">
    <property type="entry name" value="MFS_dom"/>
</dbReference>
<dbReference type="GO" id="GO:0005886">
    <property type="term" value="C:plasma membrane"/>
    <property type="evidence" value="ECO:0007669"/>
    <property type="project" value="UniProtKB-SubCell"/>
</dbReference>
<dbReference type="GO" id="GO:0022857">
    <property type="term" value="F:transmembrane transporter activity"/>
    <property type="evidence" value="ECO:0007669"/>
    <property type="project" value="InterPro"/>
</dbReference>
<dbReference type="PANTHER" id="PTHR16172:SF41">
    <property type="entry name" value="MAJOR FACILITATOR SUPERFAMILY DOMAIN-CONTAINING PROTEIN 6-LIKE"/>
    <property type="match status" value="1"/>
</dbReference>
<dbReference type="SUPFAM" id="SSF103473">
    <property type="entry name" value="MFS general substrate transporter"/>
    <property type="match status" value="1"/>
</dbReference>
<feature type="transmembrane region" description="Helical" evidence="7">
    <location>
        <begin position="175"/>
        <end position="195"/>
    </location>
</feature>
<feature type="transmembrane region" description="Helical" evidence="7">
    <location>
        <begin position="345"/>
        <end position="365"/>
    </location>
</feature>
<dbReference type="Pfam" id="PF12832">
    <property type="entry name" value="MFS_1_like"/>
    <property type="match status" value="1"/>
</dbReference>
<feature type="transmembrane region" description="Helical" evidence="7">
    <location>
        <begin position="377"/>
        <end position="396"/>
    </location>
</feature>
<dbReference type="PROSITE" id="PS50850">
    <property type="entry name" value="MFS"/>
    <property type="match status" value="1"/>
</dbReference>
<evidence type="ECO:0000313" key="10">
    <source>
        <dbReference type="Proteomes" id="UP000515789"/>
    </source>
</evidence>